<evidence type="ECO:0000313" key="2">
    <source>
        <dbReference type="EMBL" id="CAD8116157.1"/>
    </source>
</evidence>
<keyword evidence="3" id="KW-1185">Reference proteome</keyword>
<evidence type="ECO:0008006" key="4">
    <source>
        <dbReference type="Google" id="ProtNLM"/>
    </source>
</evidence>
<dbReference type="FunFam" id="2.130.10.10:FF:001434">
    <property type="entry name" value="Uncharacterized protein"/>
    <property type="match status" value="1"/>
</dbReference>
<gene>
    <name evidence="2" type="ORF">PPRIM_AZ9-3.1.T1690058</name>
</gene>
<sequence>MSTFQNSPLSAENYEQKVKDYFNEVYEQIDSSYDKIGQLIDQILLDSIQPNDSNLSFQSISNQPFILQPKTVSNDYINPILTQQIISELQPSIKCIVETEVKNKEQKLTQLFQSKLDKEIEQRKKEQTIYMEIIQKKDKEIQQINQNQYIEEKEKKQIIEVQNLNQFTFELMIENSIKQNETCCAIAFNSDQSIVVAGCSKDIKVFQNILGKLDQIQLLSQHTQNVNTLNFMKNKNNFVSGSDDNTIIIWQMIKHYQWNCQQKLNGHSGSIICLLLKNTDDLIISGSYDSTIKFWMKQDQWLVQQSINDHSNCVYSLCLNEQQNKVISCSNDKQILVIEQQKLDQKWIVTQKIKVNQYGYRLCFINDNQFTFQPYCNEQMHIYEIDINKKQQRKTKEITVNCGTSNESCLFPQQYLKSRCLLVNKNGKNINLIRKKENGEFIVEQSIEFSTYAIYGQLSYDGEYLITWDDKSQEIQIRKCKE</sequence>
<dbReference type="PROSITE" id="PS50294">
    <property type="entry name" value="WD_REPEATS_REGION"/>
    <property type="match status" value="2"/>
</dbReference>
<dbReference type="PANTHER" id="PTHR19920:SF0">
    <property type="entry name" value="CYTOSOLIC IRON-SULFUR PROTEIN ASSEMBLY PROTEIN CIAO1-RELATED"/>
    <property type="match status" value="1"/>
</dbReference>
<dbReference type="PANTHER" id="PTHR19920">
    <property type="entry name" value="WD40 PROTEIN CIAO1"/>
    <property type="match status" value="1"/>
</dbReference>
<dbReference type="AlphaFoldDB" id="A0A8S1QNM9"/>
<dbReference type="PROSITE" id="PS50082">
    <property type="entry name" value="WD_REPEATS_2"/>
    <property type="match status" value="2"/>
</dbReference>
<feature type="repeat" description="WD" evidence="1">
    <location>
        <begin position="219"/>
        <end position="252"/>
    </location>
</feature>
<comment type="caution">
    <text evidence="2">The sequence shown here is derived from an EMBL/GenBank/DDBJ whole genome shotgun (WGS) entry which is preliminary data.</text>
</comment>
<name>A0A8S1QNM9_PARPR</name>
<proteinExistence type="predicted"/>
<dbReference type="SMART" id="SM00320">
    <property type="entry name" value="WD40"/>
    <property type="match status" value="4"/>
</dbReference>
<feature type="repeat" description="WD" evidence="1">
    <location>
        <begin position="264"/>
        <end position="295"/>
    </location>
</feature>
<organism evidence="2 3">
    <name type="scientific">Paramecium primaurelia</name>
    <dbReference type="NCBI Taxonomy" id="5886"/>
    <lineage>
        <taxon>Eukaryota</taxon>
        <taxon>Sar</taxon>
        <taxon>Alveolata</taxon>
        <taxon>Ciliophora</taxon>
        <taxon>Intramacronucleata</taxon>
        <taxon>Oligohymenophorea</taxon>
        <taxon>Peniculida</taxon>
        <taxon>Parameciidae</taxon>
        <taxon>Paramecium</taxon>
    </lineage>
</organism>
<reference evidence="2" key="1">
    <citation type="submission" date="2021-01" db="EMBL/GenBank/DDBJ databases">
        <authorList>
            <consortium name="Genoscope - CEA"/>
            <person name="William W."/>
        </authorList>
    </citation>
    <scope>NUCLEOTIDE SEQUENCE</scope>
</reference>
<dbReference type="Pfam" id="PF00400">
    <property type="entry name" value="WD40"/>
    <property type="match status" value="3"/>
</dbReference>
<keyword evidence="1" id="KW-0853">WD repeat</keyword>
<dbReference type="GO" id="GO:0016226">
    <property type="term" value="P:iron-sulfur cluster assembly"/>
    <property type="evidence" value="ECO:0007669"/>
    <property type="project" value="TreeGrafter"/>
</dbReference>
<dbReference type="InterPro" id="IPR001680">
    <property type="entry name" value="WD40_rpt"/>
</dbReference>
<evidence type="ECO:0000313" key="3">
    <source>
        <dbReference type="Proteomes" id="UP000688137"/>
    </source>
</evidence>
<evidence type="ECO:0000256" key="1">
    <source>
        <dbReference type="PROSITE-ProRule" id="PRU00221"/>
    </source>
</evidence>
<accession>A0A8S1QNM9</accession>
<dbReference type="Proteomes" id="UP000688137">
    <property type="component" value="Unassembled WGS sequence"/>
</dbReference>
<dbReference type="GO" id="GO:0097361">
    <property type="term" value="C:cytosolic [4Fe-4S] assembly targeting complex"/>
    <property type="evidence" value="ECO:0007669"/>
    <property type="project" value="TreeGrafter"/>
</dbReference>
<protein>
    <recommendedName>
        <fullName evidence="4">WD40-repeat-containing domain</fullName>
    </recommendedName>
</protein>
<dbReference type="EMBL" id="CAJJDM010000178">
    <property type="protein sequence ID" value="CAD8116157.1"/>
    <property type="molecule type" value="Genomic_DNA"/>
</dbReference>